<reference evidence="1 2" key="1">
    <citation type="submission" date="2020-08" db="EMBL/GenBank/DDBJ databases">
        <title>Bridging the membrane lipid divide: bacteria of the FCB group superphylum have the potential to synthesize archaeal ether lipids.</title>
        <authorList>
            <person name="Villanueva L."/>
            <person name="Von Meijenfeldt F.A.B."/>
            <person name="Westbye A.B."/>
            <person name="Yadav S."/>
            <person name="Hopmans E.C."/>
            <person name="Dutilh B.E."/>
            <person name="Sinninghe Damste J.S."/>
        </authorList>
    </citation>
    <scope>NUCLEOTIDE SEQUENCE [LARGE SCALE GENOMIC DNA]</scope>
    <source>
        <strain evidence="1">NIOZ-UU100</strain>
    </source>
</reference>
<accession>A0A8J6TQ35</accession>
<name>A0A8J6TQ35_9GAMM</name>
<sequence>MKKTFSLLHPKKTRPRLVESIKHEVRKYIKRERRKSLPDGADYWDFDCKFGDDEASSIVTHISEIDKQITAAESKPLDSFYIEILAKPGYRIKKPATKTDSG</sequence>
<dbReference type="Proteomes" id="UP000654401">
    <property type="component" value="Unassembled WGS sequence"/>
</dbReference>
<evidence type="ECO:0000313" key="2">
    <source>
        <dbReference type="Proteomes" id="UP000654401"/>
    </source>
</evidence>
<dbReference type="AlphaFoldDB" id="A0A8J6TQ35"/>
<dbReference type="EMBL" id="JACNFK010000023">
    <property type="protein sequence ID" value="MBC8519406.1"/>
    <property type="molecule type" value="Genomic_DNA"/>
</dbReference>
<dbReference type="InterPro" id="IPR046170">
    <property type="entry name" value="DUF6172"/>
</dbReference>
<protein>
    <submittedName>
        <fullName evidence="1">Uncharacterized protein</fullName>
    </submittedName>
</protein>
<proteinExistence type="predicted"/>
<evidence type="ECO:0000313" key="1">
    <source>
        <dbReference type="EMBL" id="MBC8519406.1"/>
    </source>
</evidence>
<organism evidence="1 2">
    <name type="scientific">Candidatus Thiopontia autotrophica</name>
    <dbReference type="NCBI Taxonomy" id="2841688"/>
    <lineage>
        <taxon>Bacteria</taxon>
        <taxon>Pseudomonadati</taxon>
        <taxon>Pseudomonadota</taxon>
        <taxon>Gammaproteobacteria</taxon>
        <taxon>Candidatus Thiopontia</taxon>
    </lineage>
</organism>
<dbReference type="Pfam" id="PF19669">
    <property type="entry name" value="DUF6172"/>
    <property type="match status" value="1"/>
</dbReference>
<gene>
    <name evidence="1" type="ORF">H8D24_03240</name>
</gene>
<comment type="caution">
    <text evidence="1">The sequence shown here is derived from an EMBL/GenBank/DDBJ whole genome shotgun (WGS) entry which is preliminary data.</text>
</comment>